<dbReference type="RefSeq" id="WP_345652681.1">
    <property type="nucleotide sequence ID" value="NZ_BAABEP010000052.1"/>
</dbReference>
<evidence type="ECO:0000256" key="2">
    <source>
        <dbReference type="RuleBase" id="RU366034"/>
    </source>
</evidence>
<accession>A0ABP7FXC4</accession>
<feature type="region of interest" description="Disordered" evidence="3">
    <location>
        <begin position="314"/>
        <end position="333"/>
    </location>
</feature>
<keyword evidence="2" id="KW-0479">Metal-binding</keyword>
<dbReference type="SFLD" id="SFLDG01020">
    <property type="entry name" value="Terpene_Cyclase_Like_2"/>
    <property type="match status" value="1"/>
</dbReference>
<reference evidence="5" key="1">
    <citation type="journal article" date="2019" name="Int. J. Syst. Evol. Microbiol.">
        <title>The Global Catalogue of Microorganisms (GCM) 10K type strain sequencing project: providing services to taxonomists for standard genome sequencing and annotation.</title>
        <authorList>
            <consortium name="The Broad Institute Genomics Platform"/>
            <consortium name="The Broad Institute Genome Sequencing Center for Infectious Disease"/>
            <person name="Wu L."/>
            <person name="Ma J."/>
        </authorList>
    </citation>
    <scope>NUCLEOTIDE SEQUENCE [LARGE SCALE GENOMIC DNA]</scope>
    <source>
        <strain evidence="5">JCM 30846</strain>
    </source>
</reference>
<proteinExistence type="inferred from homology"/>
<organism evidence="4 5">
    <name type="scientific">Streptomyces tremellae</name>
    <dbReference type="NCBI Taxonomy" id="1124239"/>
    <lineage>
        <taxon>Bacteria</taxon>
        <taxon>Bacillati</taxon>
        <taxon>Actinomycetota</taxon>
        <taxon>Actinomycetes</taxon>
        <taxon>Kitasatosporales</taxon>
        <taxon>Streptomycetaceae</taxon>
        <taxon>Streptomyces</taxon>
    </lineage>
</organism>
<keyword evidence="2" id="KW-0460">Magnesium</keyword>
<dbReference type="SUPFAM" id="SSF48576">
    <property type="entry name" value="Terpenoid synthases"/>
    <property type="match status" value="1"/>
</dbReference>
<comment type="cofactor">
    <cofactor evidence="2">
        <name>Mg(2+)</name>
        <dbReference type="ChEBI" id="CHEBI:18420"/>
    </cofactor>
</comment>
<evidence type="ECO:0000256" key="3">
    <source>
        <dbReference type="SAM" id="MobiDB-lite"/>
    </source>
</evidence>
<dbReference type="EC" id="4.2.3.-" evidence="2"/>
<keyword evidence="5" id="KW-1185">Reference proteome</keyword>
<dbReference type="PANTHER" id="PTHR35201:SF4">
    <property type="entry name" value="BETA-PINACENE SYNTHASE-RELATED"/>
    <property type="match status" value="1"/>
</dbReference>
<dbReference type="EMBL" id="BAABEP010000052">
    <property type="protein sequence ID" value="GAA3750819.1"/>
    <property type="molecule type" value="Genomic_DNA"/>
</dbReference>
<keyword evidence="1 2" id="KW-0456">Lyase</keyword>
<dbReference type="SFLD" id="SFLDS00005">
    <property type="entry name" value="Isoprenoid_Synthase_Type_I"/>
    <property type="match status" value="1"/>
</dbReference>
<comment type="similarity">
    <text evidence="2">Belongs to the terpene synthase family.</text>
</comment>
<dbReference type="Pfam" id="PF19086">
    <property type="entry name" value="Terpene_syn_C_2"/>
    <property type="match status" value="1"/>
</dbReference>
<evidence type="ECO:0000313" key="4">
    <source>
        <dbReference type="EMBL" id="GAA3750819.1"/>
    </source>
</evidence>
<dbReference type="Proteomes" id="UP001499884">
    <property type="component" value="Unassembled WGS sequence"/>
</dbReference>
<protein>
    <recommendedName>
        <fullName evidence="2">Terpene synthase</fullName>
        <ecNumber evidence="2">4.2.3.-</ecNumber>
    </recommendedName>
</protein>
<dbReference type="PANTHER" id="PTHR35201">
    <property type="entry name" value="TERPENE SYNTHASE"/>
    <property type="match status" value="1"/>
</dbReference>
<evidence type="ECO:0000313" key="5">
    <source>
        <dbReference type="Proteomes" id="UP001499884"/>
    </source>
</evidence>
<sequence length="333" mass="37272">MRPHFDIPSGSGVNAHRAAAEEANLAWLRGHGMLRSPAAVKRYQSWQLGGLAARCWPSVELTDLILALDLKSFYFLFDDQFDRPEITDAGSRIHSVCDALCAIAHNPTKARADTPLTSAFADLWQRARQGMSPAWRLRTAHHWERYFCAQAYEALTHDAHPQPTLDSYYAVRGGTAATESVLDMIERLVHTEVISLLWHSPQLRLMRETAAQVPFLANDVYSYPKEAARGDAYNLVAVLHRTTGLSLSDAIKEVEALIRESVRRFFRLSGELSELCSQMALSQAQSDVVLRYAQALADWLCGHNDWMTTTARYAPSAARPSTEPGYEDDLLAR</sequence>
<name>A0ABP7FXC4_9ACTN</name>
<dbReference type="Gene3D" id="1.10.600.10">
    <property type="entry name" value="Farnesyl Diphosphate Synthase"/>
    <property type="match status" value="1"/>
</dbReference>
<comment type="caution">
    <text evidence="4">The sequence shown here is derived from an EMBL/GenBank/DDBJ whole genome shotgun (WGS) entry which is preliminary data.</text>
</comment>
<dbReference type="InterPro" id="IPR008949">
    <property type="entry name" value="Isoprenoid_synthase_dom_sf"/>
</dbReference>
<dbReference type="InterPro" id="IPR034686">
    <property type="entry name" value="Terpene_cyclase-like_2"/>
</dbReference>
<gene>
    <name evidence="4" type="ORF">GCM10023082_53560</name>
</gene>
<evidence type="ECO:0000256" key="1">
    <source>
        <dbReference type="ARBA" id="ARBA00023239"/>
    </source>
</evidence>